<feature type="compositionally biased region" description="Low complexity" evidence="1">
    <location>
        <begin position="408"/>
        <end position="423"/>
    </location>
</feature>
<feature type="region of interest" description="Disordered" evidence="1">
    <location>
        <begin position="154"/>
        <end position="244"/>
    </location>
</feature>
<feature type="compositionally biased region" description="Basic and acidic residues" evidence="1">
    <location>
        <begin position="154"/>
        <end position="185"/>
    </location>
</feature>
<feature type="region of interest" description="Disordered" evidence="1">
    <location>
        <begin position="258"/>
        <end position="446"/>
    </location>
</feature>
<evidence type="ECO:0000313" key="2">
    <source>
        <dbReference type="EMBL" id="CAG2238896.1"/>
    </source>
</evidence>
<dbReference type="EMBL" id="CAJPWZ010002497">
    <property type="protein sequence ID" value="CAG2238896.1"/>
    <property type="molecule type" value="Genomic_DNA"/>
</dbReference>
<dbReference type="InterPro" id="IPR016024">
    <property type="entry name" value="ARM-type_fold"/>
</dbReference>
<dbReference type="PANTHER" id="PTHR21467:SF0">
    <property type="entry name" value="SERINE_THREONINE-PROTEIN PHOSPHATASE 4 REGULATORY SUBUNIT 4"/>
    <property type="match status" value="1"/>
</dbReference>
<accession>A0A8S3U0N9</accession>
<feature type="compositionally biased region" description="Polar residues" evidence="1">
    <location>
        <begin position="424"/>
        <end position="439"/>
    </location>
</feature>
<reference evidence="2" key="1">
    <citation type="submission" date="2021-03" db="EMBL/GenBank/DDBJ databases">
        <authorList>
            <person name="Bekaert M."/>
        </authorList>
    </citation>
    <scope>NUCLEOTIDE SEQUENCE</scope>
</reference>
<dbReference type="OrthoDB" id="6189581at2759"/>
<dbReference type="InterPro" id="IPR039918">
    <property type="entry name" value="PPP4R4"/>
</dbReference>
<dbReference type="GO" id="GO:0005829">
    <property type="term" value="C:cytosol"/>
    <property type="evidence" value="ECO:0007669"/>
    <property type="project" value="TreeGrafter"/>
</dbReference>
<dbReference type="GO" id="GO:0008287">
    <property type="term" value="C:protein serine/threonine phosphatase complex"/>
    <property type="evidence" value="ECO:0007669"/>
    <property type="project" value="TreeGrafter"/>
</dbReference>
<dbReference type="InterPro" id="IPR011989">
    <property type="entry name" value="ARM-like"/>
</dbReference>
<dbReference type="GO" id="GO:0019888">
    <property type="term" value="F:protein phosphatase regulator activity"/>
    <property type="evidence" value="ECO:0007669"/>
    <property type="project" value="TreeGrafter"/>
</dbReference>
<dbReference type="AlphaFoldDB" id="A0A8S3U0N9"/>
<dbReference type="Proteomes" id="UP000683360">
    <property type="component" value="Unassembled WGS sequence"/>
</dbReference>
<sequence>MDNLSCLIKCCSSDVLYQKVIPIVYPKIKSARALPVKHAACRSALKIIRKIKKLTQREELIHCFVEDFCHGRSCHHRSLFVDVCKNVIELYSKTFFKEYFYEYVLELQSDKVPNAVDELDKIHVQMEPLTKRSFFEHDLVDQAKEEEEKLLITNEEKEIKKEEEAAEKQKSKGDKKGNASAKKSENGGSKIPAPKKGIKATSTTSSSSGSSTQVSSKDTSKTHLSKSKSSNSLSQIPRLGVKTTMNFTKDVNTIKKTVGSPKLSRLPRYSSTPDLNNGLMGKTSPLIPKKMYNKNKVNEDNGLKKLRRYSNIEIDNKKIENSKPVNRSKLPHFSWNKYASDGRQSPHPQRAFLSSDGRSSPHPGMIKAHDHSASGSKLSSSSKTKPPSSAGTTRRASEGGNTVTQRRGSMSSASSTGSTESATVKSKGSNGLLTVPSTKVTRKKSK</sequence>
<dbReference type="SUPFAM" id="SSF48371">
    <property type="entry name" value="ARM repeat"/>
    <property type="match status" value="1"/>
</dbReference>
<evidence type="ECO:0000313" key="3">
    <source>
        <dbReference type="Proteomes" id="UP000683360"/>
    </source>
</evidence>
<protein>
    <submittedName>
        <fullName evidence="2">PPP4R4</fullName>
    </submittedName>
</protein>
<feature type="compositionally biased region" description="Low complexity" evidence="1">
    <location>
        <begin position="201"/>
        <end position="217"/>
    </location>
</feature>
<organism evidence="2 3">
    <name type="scientific">Mytilus edulis</name>
    <name type="common">Blue mussel</name>
    <dbReference type="NCBI Taxonomy" id="6550"/>
    <lineage>
        <taxon>Eukaryota</taxon>
        <taxon>Metazoa</taxon>
        <taxon>Spiralia</taxon>
        <taxon>Lophotrochozoa</taxon>
        <taxon>Mollusca</taxon>
        <taxon>Bivalvia</taxon>
        <taxon>Autobranchia</taxon>
        <taxon>Pteriomorphia</taxon>
        <taxon>Mytilida</taxon>
        <taxon>Mytiloidea</taxon>
        <taxon>Mytilidae</taxon>
        <taxon>Mytilinae</taxon>
        <taxon>Mytilus</taxon>
    </lineage>
</organism>
<proteinExistence type="predicted"/>
<comment type="caution">
    <text evidence="2">The sequence shown here is derived from an EMBL/GenBank/DDBJ whole genome shotgun (WGS) entry which is preliminary data.</text>
</comment>
<name>A0A8S3U0N9_MYTED</name>
<gene>
    <name evidence="2" type="ORF">MEDL_51286</name>
</gene>
<keyword evidence="3" id="KW-1185">Reference proteome</keyword>
<evidence type="ECO:0000256" key="1">
    <source>
        <dbReference type="SAM" id="MobiDB-lite"/>
    </source>
</evidence>
<dbReference type="PANTHER" id="PTHR21467">
    <property type="entry name" value="PROTEIN PHOSPHATASE 4 REGULATORY SUBUNIT 4 PPP4R4"/>
    <property type="match status" value="1"/>
</dbReference>
<feature type="compositionally biased region" description="Low complexity" evidence="1">
    <location>
        <begin position="373"/>
        <end position="393"/>
    </location>
</feature>
<dbReference type="Gene3D" id="1.25.10.10">
    <property type="entry name" value="Leucine-rich Repeat Variant"/>
    <property type="match status" value="1"/>
</dbReference>